<organism evidence="9 10">
    <name type="scientific">Butyricicoccus faecihominis</name>
    <dbReference type="NCBI Taxonomy" id="1712515"/>
    <lineage>
        <taxon>Bacteria</taxon>
        <taxon>Bacillati</taxon>
        <taxon>Bacillota</taxon>
        <taxon>Clostridia</taxon>
        <taxon>Eubacteriales</taxon>
        <taxon>Butyricicoccaceae</taxon>
        <taxon>Butyricicoccus</taxon>
    </lineage>
</organism>
<sequence>MAQLSDMLTYLRKRKGLSQQELANTLKISRSAIGMYETGKREPDLETLEVFADFYNVDMNTLTGKAPIKEQTNKLPDNAVPVDFSHLKRIPILGRIAAGAPIYAEENIEGYTFTDLNGGAEYFALRVRGDSMNAARIFDGDIVIIRRQDIVENGEIAAVLIDDQDATLKRFSRSGNIVTLMPQSTNPKHKPFVYDLKETNVQILGLVVKVEFRPS</sequence>
<evidence type="ECO:0000256" key="7">
    <source>
        <dbReference type="RuleBase" id="RU003991"/>
    </source>
</evidence>
<keyword evidence="5" id="KW-0234">DNA repair</keyword>
<evidence type="ECO:0000256" key="3">
    <source>
        <dbReference type="ARBA" id="ARBA00022801"/>
    </source>
</evidence>
<evidence type="ECO:0000256" key="1">
    <source>
        <dbReference type="ARBA" id="ARBA00007484"/>
    </source>
</evidence>
<dbReference type="PANTHER" id="PTHR33516">
    <property type="entry name" value="LEXA REPRESSOR"/>
    <property type="match status" value="1"/>
</dbReference>
<dbReference type="CDD" id="cd00093">
    <property type="entry name" value="HTH_XRE"/>
    <property type="match status" value="1"/>
</dbReference>
<evidence type="ECO:0000256" key="5">
    <source>
        <dbReference type="ARBA" id="ARBA00023204"/>
    </source>
</evidence>
<feature type="domain" description="HTH cro/C1-type" evidence="8">
    <location>
        <begin position="8"/>
        <end position="62"/>
    </location>
</feature>
<proteinExistence type="inferred from homology"/>
<dbReference type="InterPro" id="IPR050077">
    <property type="entry name" value="LexA_repressor"/>
</dbReference>
<accession>A0ABQ1E2V4</accession>
<evidence type="ECO:0000256" key="4">
    <source>
        <dbReference type="ARBA" id="ARBA00022813"/>
    </source>
</evidence>
<evidence type="ECO:0000256" key="6">
    <source>
        <dbReference type="ARBA" id="ARBA00023236"/>
    </source>
</evidence>
<dbReference type="Pfam" id="PF01381">
    <property type="entry name" value="HTH_3"/>
    <property type="match status" value="1"/>
</dbReference>
<evidence type="ECO:0000313" key="9">
    <source>
        <dbReference type="EMBL" id="GFO89275.1"/>
    </source>
</evidence>
<dbReference type="Gene3D" id="1.10.260.40">
    <property type="entry name" value="lambda repressor-like DNA-binding domains"/>
    <property type="match status" value="1"/>
</dbReference>
<dbReference type="Proteomes" id="UP000620147">
    <property type="component" value="Unassembled WGS sequence"/>
</dbReference>
<evidence type="ECO:0000259" key="8">
    <source>
        <dbReference type="PROSITE" id="PS50943"/>
    </source>
</evidence>
<keyword evidence="2" id="KW-0227">DNA damage</keyword>
<dbReference type="SMART" id="SM00530">
    <property type="entry name" value="HTH_XRE"/>
    <property type="match status" value="1"/>
</dbReference>
<dbReference type="Gene3D" id="2.10.109.10">
    <property type="entry name" value="Umud Fragment, subunit A"/>
    <property type="match status" value="1"/>
</dbReference>
<dbReference type="CDD" id="cd06529">
    <property type="entry name" value="S24_LexA-like"/>
    <property type="match status" value="1"/>
</dbReference>
<comment type="caution">
    <text evidence="9">The sequence shown here is derived from an EMBL/GenBank/DDBJ whole genome shotgun (WGS) entry which is preliminary data.</text>
</comment>
<keyword evidence="10" id="KW-1185">Reference proteome</keyword>
<dbReference type="InterPro" id="IPR001387">
    <property type="entry name" value="Cro/C1-type_HTH"/>
</dbReference>
<protein>
    <submittedName>
        <fullName evidence="9">LexA family transcriptional regulator</fullName>
    </submittedName>
</protein>
<evidence type="ECO:0000313" key="10">
    <source>
        <dbReference type="Proteomes" id="UP000620147"/>
    </source>
</evidence>
<dbReference type="PRINTS" id="PR00726">
    <property type="entry name" value="LEXASERPTASE"/>
</dbReference>
<keyword evidence="4 7" id="KW-0068">Autocatalytic cleavage</keyword>
<dbReference type="PANTHER" id="PTHR33516:SF2">
    <property type="entry name" value="LEXA REPRESSOR-RELATED"/>
    <property type="match status" value="1"/>
</dbReference>
<reference evidence="9 10" key="1">
    <citation type="submission" date="2020-06" db="EMBL/GenBank/DDBJ databases">
        <title>Characterization of fructooligosaccharide metabolism and fructooligosaccharide-degrading enzymes in human commensal butyrate producers.</title>
        <authorList>
            <person name="Tanno H."/>
            <person name="Fujii T."/>
            <person name="Hirano K."/>
            <person name="Maeno S."/>
            <person name="Tonozuka T."/>
            <person name="Sakamoto M."/>
            <person name="Ohkuma M."/>
            <person name="Tochio T."/>
            <person name="Endo A."/>
        </authorList>
    </citation>
    <scope>NUCLEOTIDE SEQUENCE [LARGE SCALE GENOMIC DNA]</scope>
    <source>
        <strain evidence="9 10">JCM 31056</strain>
    </source>
</reference>
<gene>
    <name evidence="9" type="ORF">BUFA31_24390</name>
</gene>
<keyword evidence="6" id="KW-0742">SOS response</keyword>
<dbReference type="InterPro" id="IPR036286">
    <property type="entry name" value="LexA/Signal_pep-like_sf"/>
</dbReference>
<dbReference type="InterPro" id="IPR015927">
    <property type="entry name" value="Peptidase_S24_S26A/B/C"/>
</dbReference>
<name>A0ABQ1E2V4_9FIRM</name>
<dbReference type="SUPFAM" id="SSF51306">
    <property type="entry name" value="LexA/Signal peptidase"/>
    <property type="match status" value="1"/>
</dbReference>
<dbReference type="PROSITE" id="PS50943">
    <property type="entry name" value="HTH_CROC1"/>
    <property type="match status" value="1"/>
</dbReference>
<evidence type="ECO:0000256" key="2">
    <source>
        <dbReference type="ARBA" id="ARBA00022763"/>
    </source>
</evidence>
<dbReference type="InterPro" id="IPR039418">
    <property type="entry name" value="LexA-like"/>
</dbReference>
<dbReference type="Pfam" id="PF00717">
    <property type="entry name" value="Peptidase_S24"/>
    <property type="match status" value="1"/>
</dbReference>
<keyword evidence="3 7" id="KW-0378">Hydrolase</keyword>
<comment type="similarity">
    <text evidence="1 7">Belongs to the peptidase S24 family.</text>
</comment>
<dbReference type="EMBL" id="BLYJ01000040">
    <property type="protein sequence ID" value="GFO89275.1"/>
    <property type="molecule type" value="Genomic_DNA"/>
</dbReference>
<dbReference type="SUPFAM" id="SSF47413">
    <property type="entry name" value="lambda repressor-like DNA-binding domains"/>
    <property type="match status" value="1"/>
</dbReference>
<dbReference type="InterPro" id="IPR006197">
    <property type="entry name" value="Peptidase_S24_LexA"/>
</dbReference>
<dbReference type="InterPro" id="IPR010982">
    <property type="entry name" value="Lambda_DNA-bd_dom_sf"/>
</dbReference>
<dbReference type="RefSeq" id="WP_147358074.1">
    <property type="nucleotide sequence ID" value="NZ_BLYJ01000040.1"/>
</dbReference>